<dbReference type="PIRSF" id="PIRSF006603">
    <property type="entry name" value="DinF"/>
    <property type="match status" value="1"/>
</dbReference>
<dbReference type="Proteomes" id="UP000070319">
    <property type="component" value="Unassembled WGS sequence"/>
</dbReference>
<evidence type="ECO:0000256" key="2">
    <source>
        <dbReference type="ARBA" id="ARBA00022448"/>
    </source>
</evidence>
<dbReference type="CDD" id="cd13138">
    <property type="entry name" value="MATE_yoeA_like"/>
    <property type="match status" value="1"/>
</dbReference>
<dbReference type="GO" id="GO:0015297">
    <property type="term" value="F:antiporter activity"/>
    <property type="evidence" value="ECO:0007669"/>
    <property type="project" value="InterPro"/>
</dbReference>
<dbReference type="GO" id="GO:0005886">
    <property type="term" value="C:plasma membrane"/>
    <property type="evidence" value="ECO:0007669"/>
    <property type="project" value="UniProtKB-SubCell"/>
</dbReference>
<feature type="transmembrane region" description="Helical" evidence="7">
    <location>
        <begin position="238"/>
        <end position="259"/>
    </location>
</feature>
<evidence type="ECO:0000256" key="4">
    <source>
        <dbReference type="ARBA" id="ARBA00022692"/>
    </source>
</evidence>
<keyword evidence="2" id="KW-0813">Transport</keyword>
<feature type="transmembrane region" description="Helical" evidence="7">
    <location>
        <begin position="358"/>
        <end position="376"/>
    </location>
</feature>
<evidence type="ECO:0000256" key="1">
    <source>
        <dbReference type="ARBA" id="ARBA00004651"/>
    </source>
</evidence>
<dbReference type="Pfam" id="PF01554">
    <property type="entry name" value="MatE"/>
    <property type="match status" value="2"/>
</dbReference>
<dbReference type="EMBL" id="LTDF01000154">
    <property type="protein sequence ID" value="KXT43979.1"/>
    <property type="molecule type" value="Genomic_DNA"/>
</dbReference>
<dbReference type="GO" id="GO:0042910">
    <property type="term" value="F:xenobiotic transmembrane transporter activity"/>
    <property type="evidence" value="ECO:0007669"/>
    <property type="project" value="InterPro"/>
</dbReference>
<reference evidence="8 9" key="1">
    <citation type="submission" date="2016-02" db="EMBL/GenBank/DDBJ databases">
        <authorList>
            <person name="Wen L."/>
            <person name="He K."/>
            <person name="Yang H."/>
        </authorList>
    </citation>
    <scope>NUCLEOTIDE SEQUENCE [LARGE SCALE GENOMIC DNA]</scope>
    <source>
        <strain evidence="8 9">KLE1704</strain>
    </source>
</reference>
<evidence type="ECO:0000256" key="3">
    <source>
        <dbReference type="ARBA" id="ARBA00022475"/>
    </source>
</evidence>
<feature type="transmembrane region" description="Helical" evidence="7">
    <location>
        <begin position="133"/>
        <end position="153"/>
    </location>
</feature>
<comment type="caution">
    <text evidence="8">The sequence shown here is derived from an EMBL/GenBank/DDBJ whole genome shotgun (WGS) entry which is preliminary data.</text>
</comment>
<feature type="transmembrane region" description="Helical" evidence="7">
    <location>
        <begin position="100"/>
        <end position="121"/>
    </location>
</feature>
<feature type="transmembrane region" description="Helical" evidence="7">
    <location>
        <begin position="317"/>
        <end position="338"/>
    </location>
</feature>
<feature type="transmembrane region" description="Helical" evidence="7">
    <location>
        <begin position="49"/>
        <end position="79"/>
    </location>
</feature>
<dbReference type="RefSeq" id="WP_061437611.1">
    <property type="nucleotide sequence ID" value="NZ_KQ968734.1"/>
</dbReference>
<proteinExistence type="predicted"/>
<dbReference type="InterPro" id="IPR002528">
    <property type="entry name" value="MATE_fam"/>
</dbReference>
<dbReference type="AlphaFoldDB" id="A0A139KXQ7"/>
<protein>
    <submittedName>
        <fullName evidence="8">MATE efflux family protein</fullName>
    </submittedName>
</protein>
<dbReference type="PATRIC" id="fig|329854.7.peg.4175"/>
<dbReference type="NCBIfam" id="TIGR00797">
    <property type="entry name" value="matE"/>
    <property type="match status" value="1"/>
</dbReference>
<gene>
    <name evidence="8" type="ORF">HMPREF2531_04106</name>
</gene>
<feature type="transmembrane region" description="Helical" evidence="7">
    <location>
        <begin position="422"/>
        <end position="440"/>
    </location>
</feature>
<feature type="transmembrane region" description="Helical" evidence="7">
    <location>
        <begin position="194"/>
        <end position="214"/>
    </location>
</feature>
<keyword evidence="4 7" id="KW-0812">Transmembrane</keyword>
<evidence type="ECO:0000256" key="5">
    <source>
        <dbReference type="ARBA" id="ARBA00022989"/>
    </source>
</evidence>
<keyword evidence="6 7" id="KW-0472">Membrane</keyword>
<name>A0A139KXQ7_9BACE</name>
<evidence type="ECO:0000313" key="9">
    <source>
        <dbReference type="Proteomes" id="UP000070319"/>
    </source>
</evidence>
<accession>A0A139KXQ7</accession>
<keyword evidence="5 7" id="KW-1133">Transmembrane helix</keyword>
<keyword evidence="3" id="KW-1003">Cell membrane</keyword>
<dbReference type="InterPro" id="IPR048279">
    <property type="entry name" value="MdtK-like"/>
</dbReference>
<organism evidence="8">
    <name type="scientific">Bacteroides intestinalis</name>
    <dbReference type="NCBI Taxonomy" id="329854"/>
    <lineage>
        <taxon>Bacteria</taxon>
        <taxon>Pseudomonadati</taxon>
        <taxon>Bacteroidota</taxon>
        <taxon>Bacteroidia</taxon>
        <taxon>Bacteroidales</taxon>
        <taxon>Bacteroidaceae</taxon>
        <taxon>Bacteroides</taxon>
    </lineage>
</organism>
<feature type="transmembrane region" description="Helical" evidence="7">
    <location>
        <begin position="12"/>
        <end position="29"/>
    </location>
</feature>
<dbReference type="InterPro" id="IPR052031">
    <property type="entry name" value="Membrane_Transporter-Flippase"/>
</dbReference>
<evidence type="ECO:0000313" key="8">
    <source>
        <dbReference type="EMBL" id="KXT43979.1"/>
    </source>
</evidence>
<comment type="subcellular location">
    <subcellularLocation>
        <location evidence="1">Cell membrane</location>
        <topology evidence="1">Multi-pass membrane protein</topology>
    </subcellularLocation>
</comment>
<sequence length="451" mass="49517">MATSREMTAGRALPLIFNFTMPLLMGNLLQQTYSLVDAAIVGKFLGINALASVGASTSVVFLILGFCNGCCGGFGIPVAQKFGARDYSTMRRYISVSLQLAAVMSVVIAVVTSILCGDILLMMRTPDIIFQDAYYYLLITFIGVPCTFFYNLLSSIIRALGDSKTPFWFLLFSAVLNILLDLFCILVLDWGVAGAAIATVFSQGVSAVLCYGYMMRRFDILRGTPDERKFNGALARRLMYIGVPMGLQFSITAIGSIMLQSANNALGTACVAAFTAAMRIKMFFMCPLESLGIAMATYTGQNYGAGKPERIWMGVKVSALMMIIYWAFTFCVLMLGARTFALLFVEASELEILKDTELFLHISVSFFPVLGLLCILRYTIQGAGYTNLAMLSGVSEMIARVLVSLYAVPAFGYLAVCFGDPTAWIAAVLFLVPAFIFVYRRLLRMRREQRV</sequence>
<evidence type="ECO:0000256" key="6">
    <source>
        <dbReference type="ARBA" id="ARBA00023136"/>
    </source>
</evidence>
<dbReference type="PANTHER" id="PTHR43549">
    <property type="entry name" value="MULTIDRUG RESISTANCE PROTEIN YPNP-RELATED"/>
    <property type="match status" value="1"/>
</dbReference>
<evidence type="ECO:0000256" key="7">
    <source>
        <dbReference type="SAM" id="Phobius"/>
    </source>
</evidence>
<dbReference type="PANTHER" id="PTHR43549:SF3">
    <property type="entry name" value="MULTIDRUG RESISTANCE PROTEIN YPNP-RELATED"/>
    <property type="match status" value="1"/>
</dbReference>
<feature type="transmembrane region" description="Helical" evidence="7">
    <location>
        <begin position="165"/>
        <end position="188"/>
    </location>
</feature>